<dbReference type="AlphaFoldDB" id="A0A645IL77"/>
<dbReference type="InterPro" id="IPR012340">
    <property type="entry name" value="NA-bd_OB-fold"/>
</dbReference>
<proteinExistence type="predicted"/>
<dbReference type="EMBL" id="VSSQ01117373">
    <property type="protein sequence ID" value="MPN51850.1"/>
    <property type="molecule type" value="Genomic_DNA"/>
</dbReference>
<dbReference type="InterPro" id="IPR000424">
    <property type="entry name" value="Primosome_PriB/ssb"/>
</dbReference>
<dbReference type="GO" id="GO:0003697">
    <property type="term" value="F:single-stranded DNA binding"/>
    <property type="evidence" value="ECO:0007669"/>
    <property type="project" value="InterPro"/>
</dbReference>
<dbReference type="NCBIfam" id="NF004476">
    <property type="entry name" value="PRK05813.1"/>
    <property type="match status" value="1"/>
</dbReference>
<reference evidence="2" key="1">
    <citation type="submission" date="2019-08" db="EMBL/GenBank/DDBJ databases">
        <authorList>
            <person name="Kucharzyk K."/>
            <person name="Murdoch R.W."/>
            <person name="Higgins S."/>
            <person name="Loffler F."/>
        </authorList>
    </citation>
    <scope>NUCLEOTIDE SEQUENCE</scope>
</reference>
<dbReference type="PROSITE" id="PS50935">
    <property type="entry name" value="SSB"/>
    <property type="match status" value="1"/>
</dbReference>
<keyword evidence="1 2" id="KW-0238">DNA-binding</keyword>
<dbReference type="CDD" id="cd04496">
    <property type="entry name" value="SSB_OBF"/>
    <property type="match status" value="1"/>
</dbReference>
<evidence type="ECO:0000256" key="1">
    <source>
        <dbReference type="ARBA" id="ARBA00023125"/>
    </source>
</evidence>
<dbReference type="SUPFAM" id="SSF50249">
    <property type="entry name" value="Nucleic acid-binding proteins"/>
    <property type="match status" value="1"/>
</dbReference>
<dbReference type="Gene3D" id="2.40.50.140">
    <property type="entry name" value="Nucleic acid-binding proteins"/>
    <property type="match status" value="1"/>
</dbReference>
<sequence>MRSYNKHTDGANRLVITVFAKAVEPISPEEVPENSIQLIGFICKPVVYRTTPFLREIGDMLLAVNRSYNKSDYLPCIAWGRNALFARELPVGGRVRVEGRLQSRSYQKCLPDGTVTERTAYEVSCSTVELLG</sequence>
<dbReference type="Pfam" id="PF00436">
    <property type="entry name" value="SSB"/>
    <property type="match status" value="1"/>
</dbReference>
<name>A0A645IL77_9ZZZZ</name>
<gene>
    <name evidence="2" type="ORF">SDC9_199500</name>
</gene>
<comment type="caution">
    <text evidence="2">The sequence shown here is derived from an EMBL/GenBank/DDBJ whole genome shotgun (WGS) entry which is preliminary data.</text>
</comment>
<protein>
    <submittedName>
        <fullName evidence="2">Single-stranded DNA-binding protein</fullName>
    </submittedName>
</protein>
<accession>A0A645IL77</accession>
<organism evidence="2">
    <name type="scientific">bioreactor metagenome</name>
    <dbReference type="NCBI Taxonomy" id="1076179"/>
    <lineage>
        <taxon>unclassified sequences</taxon>
        <taxon>metagenomes</taxon>
        <taxon>ecological metagenomes</taxon>
    </lineage>
</organism>
<evidence type="ECO:0000313" key="2">
    <source>
        <dbReference type="EMBL" id="MPN51850.1"/>
    </source>
</evidence>